<evidence type="ECO:0000313" key="2">
    <source>
        <dbReference type="EMBL" id="GFR57421.1"/>
    </source>
</evidence>
<dbReference type="SUPFAM" id="SSF56672">
    <property type="entry name" value="DNA/RNA polymerases"/>
    <property type="match status" value="1"/>
</dbReference>
<evidence type="ECO:0000313" key="3">
    <source>
        <dbReference type="Proteomes" id="UP000762676"/>
    </source>
</evidence>
<dbReference type="PANTHER" id="PTHR47027">
    <property type="entry name" value="REVERSE TRANSCRIPTASE DOMAIN-CONTAINING PROTEIN"/>
    <property type="match status" value="1"/>
</dbReference>
<sequence length="109" mass="11863">MEVLTKAAVPDHERRLLVDLYWNQTAQVKTNSGTAEDINILRGVTQGCVLSPALFNLCTEFLLQEALAGKKGVSLNGENITNVRYADDTVTIAETPKSLQQMLDSIADG</sequence>
<comment type="caution">
    <text evidence="2">The sequence shown here is derived from an EMBL/GenBank/DDBJ whole genome shotgun (WGS) entry which is preliminary data.</text>
</comment>
<dbReference type="Proteomes" id="UP000762676">
    <property type="component" value="Unassembled WGS sequence"/>
</dbReference>
<dbReference type="Pfam" id="PF00078">
    <property type="entry name" value="RVT_1"/>
    <property type="match status" value="1"/>
</dbReference>
<protein>
    <submittedName>
        <fullName evidence="2">Retrovirus-related Pol polyprotein LINE-1</fullName>
    </submittedName>
</protein>
<dbReference type="AlphaFoldDB" id="A0AAV4E9P6"/>
<gene>
    <name evidence="2" type="ORF">ElyMa_001743000</name>
</gene>
<dbReference type="PROSITE" id="PS50878">
    <property type="entry name" value="RT_POL"/>
    <property type="match status" value="1"/>
</dbReference>
<dbReference type="InterPro" id="IPR043502">
    <property type="entry name" value="DNA/RNA_pol_sf"/>
</dbReference>
<accession>A0AAV4E9P6</accession>
<proteinExistence type="predicted"/>
<keyword evidence="3" id="KW-1185">Reference proteome</keyword>
<evidence type="ECO:0000259" key="1">
    <source>
        <dbReference type="PROSITE" id="PS50878"/>
    </source>
</evidence>
<reference evidence="2 3" key="1">
    <citation type="journal article" date="2021" name="Elife">
        <title>Chloroplast acquisition without the gene transfer in kleptoplastic sea slugs, Plakobranchus ocellatus.</title>
        <authorList>
            <person name="Maeda T."/>
            <person name="Takahashi S."/>
            <person name="Yoshida T."/>
            <person name="Shimamura S."/>
            <person name="Takaki Y."/>
            <person name="Nagai Y."/>
            <person name="Toyoda A."/>
            <person name="Suzuki Y."/>
            <person name="Arimoto A."/>
            <person name="Ishii H."/>
            <person name="Satoh N."/>
            <person name="Nishiyama T."/>
            <person name="Hasebe M."/>
            <person name="Maruyama T."/>
            <person name="Minagawa J."/>
            <person name="Obokata J."/>
            <person name="Shigenobu S."/>
        </authorList>
    </citation>
    <scope>NUCLEOTIDE SEQUENCE [LARGE SCALE GENOMIC DNA]</scope>
</reference>
<dbReference type="PANTHER" id="PTHR47027:SF20">
    <property type="entry name" value="REVERSE TRANSCRIPTASE-LIKE PROTEIN WITH RNA-DIRECTED DNA POLYMERASE DOMAIN"/>
    <property type="match status" value="1"/>
</dbReference>
<dbReference type="InterPro" id="IPR000477">
    <property type="entry name" value="RT_dom"/>
</dbReference>
<feature type="domain" description="Reverse transcriptase" evidence="1">
    <location>
        <begin position="1"/>
        <end position="109"/>
    </location>
</feature>
<name>A0AAV4E9P6_9GAST</name>
<dbReference type="EMBL" id="BMAT01003547">
    <property type="protein sequence ID" value="GFR57421.1"/>
    <property type="molecule type" value="Genomic_DNA"/>
</dbReference>
<organism evidence="2 3">
    <name type="scientific">Elysia marginata</name>
    <dbReference type="NCBI Taxonomy" id="1093978"/>
    <lineage>
        <taxon>Eukaryota</taxon>
        <taxon>Metazoa</taxon>
        <taxon>Spiralia</taxon>
        <taxon>Lophotrochozoa</taxon>
        <taxon>Mollusca</taxon>
        <taxon>Gastropoda</taxon>
        <taxon>Heterobranchia</taxon>
        <taxon>Euthyneura</taxon>
        <taxon>Panpulmonata</taxon>
        <taxon>Sacoglossa</taxon>
        <taxon>Placobranchoidea</taxon>
        <taxon>Plakobranchidae</taxon>
        <taxon>Elysia</taxon>
    </lineage>
</organism>